<organism evidence="1 2">
    <name type="scientific">Saline Natrinema sp. J7-1 virus 1</name>
    <dbReference type="NCBI Taxonomy" id="2847285"/>
    <lineage>
        <taxon>Viruses</taxon>
        <taxon>Singelaviria</taxon>
        <taxon>Helvetiavirae</taxon>
        <taxon>Dividoviricota</taxon>
        <taxon>Laserviricetes</taxon>
        <taxon>Halopanivirales</taxon>
        <taxon>Simuloviridae</taxon>
        <taxon>Yingchengvirus</taxon>
        <taxon>Yingchengvirus sinense</taxon>
        <taxon>Yingchengvirus SNJ1</taxon>
    </lineage>
</organism>
<dbReference type="KEGG" id="vg:60339538"/>
<keyword evidence="2" id="KW-1185">Reference proteome</keyword>
<dbReference type="GeneID" id="60339538"/>
<accession>A0AAE9VKV5</accession>
<reference evidence="1 2" key="1">
    <citation type="journal article" date="2003" name="FEMS Microbiol. Lett.">
        <title>Characterization of a novel plasmid from extremely halophilic Archaea: nucleotide sequence and function analysis.</title>
        <authorList>
            <person name="Ye X."/>
            <person name="Ou J."/>
            <person name="Ni L."/>
            <person name="Shi W."/>
            <person name="Shen P."/>
        </authorList>
    </citation>
    <scope>NUCLEOTIDE SEQUENCE [LARGE SCALE GENOMIC DNA]</scope>
</reference>
<dbReference type="EMBL" id="AY048850">
    <property type="protein sequence ID" value="WBE14028.1"/>
    <property type="molecule type" value="Genomic_DNA"/>
</dbReference>
<name>A0AAE9VKV5_9VIRU</name>
<proteinExistence type="predicted"/>
<dbReference type="RefSeq" id="YP_010581814.1">
    <property type="nucleotide sequence ID" value="NC_003158.2"/>
</dbReference>
<sequence>MRVQITLTGEKAAEYTERKERLEKRLGYEMSHPEAFGMLMNPAVADKIISLPVKR</sequence>
<evidence type="ECO:0000313" key="1">
    <source>
        <dbReference type="EMBL" id="WBE14028.1"/>
    </source>
</evidence>
<dbReference type="Proteomes" id="UP000052103">
    <property type="component" value="Segment"/>
</dbReference>
<reference evidence="1 2" key="2">
    <citation type="journal article" date="2012" name="Virology">
        <title>Temperate membrane-containing halophilic archaeal virus SNJ1 has a circular dsDNA genome identical to that of plasmid pHH205.</title>
        <authorList>
            <person name="Zhang Z."/>
            <person name="Liu Y."/>
            <person name="Wang S."/>
            <person name="Yang D."/>
            <person name="Cheng Y."/>
            <person name="Hu J."/>
            <person name="Chen J."/>
            <person name="Mei Y."/>
            <person name="Shen P."/>
            <person name="Bamford D.H."/>
            <person name="Chen X."/>
        </authorList>
    </citation>
    <scope>NUCLEOTIDE SEQUENCE [LARGE SCALE GENOMIC DNA]</scope>
</reference>
<evidence type="ECO:0000313" key="2">
    <source>
        <dbReference type="Proteomes" id="UP000052103"/>
    </source>
</evidence>
<protein>
    <submittedName>
        <fullName evidence="1">Uncharacterized protein</fullName>
    </submittedName>
</protein>